<evidence type="ECO:0000256" key="8">
    <source>
        <dbReference type="ARBA" id="ARBA00022777"/>
    </source>
</evidence>
<evidence type="ECO:0000256" key="1">
    <source>
        <dbReference type="ARBA" id="ARBA00000085"/>
    </source>
</evidence>
<keyword evidence="11" id="KW-0902">Two-component regulatory system</keyword>
<keyword evidence="5" id="KW-0808">Transferase</keyword>
<evidence type="ECO:0000259" key="14">
    <source>
        <dbReference type="Pfam" id="PF02518"/>
    </source>
</evidence>
<feature type="transmembrane region" description="Helical" evidence="13">
    <location>
        <begin position="77"/>
        <end position="94"/>
    </location>
</feature>
<dbReference type="EMBL" id="JAGJCF010000002">
    <property type="protein sequence ID" value="MBP0614697.1"/>
    <property type="molecule type" value="Genomic_DNA"/>
</dbReference>
<dbReference type="Gene3D" id="3.30.565.10">
    <property type="entry name" value="Histidine kinase-like ATPase, C-terminal domain"/>
    <property type="match status" value="1"/>
</dbReference>
<keyword evidence="6 13" id="KW-0812">Transmembrane</keyword>
<feature type="domain" description="Sensor protein KdpD transmembrane" evidence="16">
    <location>
        <begin position="22"/>
        <end position="124"/>
    </location>
</feature>
<keyword evidence="10 13" id="KW-1133">Transmembrane helix</keyword>
<evidence type="ECO:0000256" key="11">
    <source>
        <dbReference type="ARBA" id="ARBA00023012"/>
    </source>
</evidence>
<feature type="transmembrane region" description="Helical" evidence="13">
    <location>
        <begin position="12"/>
        <end position="38"/>
    </location>
</feature>
<dbReference type="SUPFAM" id="SSF55874">
    <property type="entry name" value="ATPase domain of HSP90 chaperone/DNA topoisomerase II/histidine kinase"/>
    <property type="match status" value="1"/>
</dbReference>
<evidence type="ECO:0000313" key="18">
    <source>
        <dbReference type="Proteomes" id="UP000678276"/>
    </source>
</evidence>
<evidence type="ECO:0000259" key="15">
    <source>
        <dbReference type="Pfam" id="PF07568"/>
    </source>
</evidence>
<dbReference type="InterPro" id="IPR025201">
    <property type="entry name" value="KdpD_TM"/>
</dbReference>
<dbReference type="Gene3D" id="1.20.120.620">
    <property type="entry name" value="Backbone structure of the membrane domain of e. Coli histidine kinase receptor kdpd"/>
    <property type="match status" value="1"/>
</dbReference>
<protein>
    <recommendedName>
        <fullName evidence="3">histidine kinase</fullName>
        <ecNumber evidence="3">2.7.13.3</ecNumber>
    </recommendedName>
</protein>
<keyword evidence="8" id="KW-0418">Kinase</keyword>
<dbReference type="Pfam" id="PF13493">
    <property type="entry name" value="DUF4118"/>
    <property type="match status" value="1"/>
</dbReference>
<evidence type="ECO:0000256" key="7">
    <source>
        <dbReference type="ARBA" id="ARBA00022741"/>
    </source>
</evidence>
<dbReference type="EC" id="2.7.13.3" evidence="3"/>
<gene>
    <name evidence="17" type="ORF">J6595_03795</name>
</gene>
<evidence type="ECO:0000259" key="16">
    <source>
        <dbReference type="Pfam" id="PF13493"/>
    </source>
</evidence>
<feature type="transmembrane region" description="Helical" evidence="13">
    <location>
        <begin position="100"/>
        <end position="117"/>
    </location>
</feature>
<feature type="domain" description="Histidine kinase/HSP90-like ATPase" evidence="14">
    <location>
        <begin position="235"/>
        <end position="317"/>
    </location>
</feature>
<feature type="transmembrane region" description="Helical" evidence="13">
    <location>
        <begin position="44"/>
        <end position="65"/>
    </location>
</feature>
<organism evidence="17 18">
    <name type="scientific">Jiella mangrovi</name>
    <dbReference type="NCBI Taxonomy" id="2821407"/>
    <lineage>
        <taxon>Bacteria</taxon>
        <taxon>Pseudomonadati</taxon>
        <taxon>Pseudomonadota</taxon>
        <taxon>Alphaproteobacteria</taxon>
        <taxon>Hyphomicrobiales</taxon>
        <taxon>Aurantimonadaceae</taxon>
        <taxon>Jiella</taxon>
    </lineage>
</organism>
<comment type="subcellular location">
    <subcellularLocation>
        <location evidence="2">Membrane</location>
        <topology evidence="2">Multi-pass membrane protein</topology>
    </subcellularLocation>
</comment>
<proteinExistence type="predicted"/>
<evidence type="ECO:0000256" key="3">
    <source>
        <dbReference type="ARBA" id="ARBA00012438"/>
    </source>
</evidence>
<evidence type="ECO:0000256" key="5">
    <source>
        <dbReference type="ARBA" id="ARBA00022679"/>
    </source>
</evidence>
<keyword evidence="12 13" id="KW-0472">Membrane</keyword>
<evidence type="ECO:0000313" key="17">
    <source>
        <dbReference type="EMBL" id="MBP0614697.1"/>
    </source>
</evidence>
<dbReference type="InterPro" id="IPR003594">
    <property type="entry name" value="HATPase_dom"/>
</dbReference>
<keyword evidence="18" id="KW-1185">Reference proteome</keyword>
<name>A0ABS4BD71_9HYPH</name>
<keyword evidence="7" id="KW-0547">Nucleotide-binding</keyword>
<evidence type="ECO:0000256" key="10">
    <source>
        <dbReference type="ARBA" id="ARBA00022989"/>
    </source>
</evidence>
<dbReference type="InterPro" id="IPR036890">
    <property type="entry name" value="HATPase_C_sf"/>
</dbReference>
<dbReference type="Pfam" id="PF07568">
    <property type="entry name" value="HisKA_2"/>
    <property type="match status" value="1"/>
</dbReference>
<evidence type="ECO:0000256" key="13">
    <source>
        <dbReference type="SAM" id="Phobius"/>
    </source>
</evidence>
<dbReference type="Proteomes" id="UP000678276">
    <property type="component" value="Unassembled WGS sequence"/>
</dbReference>
<evidence type="ECO:0000256" key="4">
    <source>
        <dbReference type="ARBA" id="ARBA00022553"/>
    </source>
</evidence>
<reference evidence="17 18" key="1">
    <citation type="submission" date="2021-04" db="EMBL/GenBank/DDBJ databases">
        <title>Whole genome sequence of Jiella sp. KSK16Y-1.</title>
        <authorList>
            <person name="Tuo L."/>
        </authorList>
    </citation>
    <scope>NUCLEOTIDE SEQUENCE [LARGE SCALE GENOMIC DNA]</scope>
    <source>
        <strain evidence="17 18">KSK16Y-1</strain>
    </source>
</reference>
<evidence type="ECO:0000256" key="2">
    <source>
        <dbReference type="ARBA" id="ARBA00004141"/>
    </source>
</evidence>
<dbReference type="InterPro" id="IPR038318">
    <property type="entry name" value="KdpD_sf"/>
</dbReference>
<feature type="domain" description="Signal transduction histidine kinase subgroup 2 dimerisation and phosphoacceptor" evidence="15">
    <location>
        <begin position="134"/>
        <end position="209"/>
    </location>
</feature>
<comment type="catalytic activity">
    <reaction evidence="1">
        <text>ATP + protein L-histidine = ADP + protein N-phospho-L-histidine.</text>
        <dbReference type="EC" id="2.7.13.3"/>
    </reaction>
</comment>
<dbReference type="GO" id="GO:0005524">
    <property type="term" value="F:ATP binding"/>
    <property type="evidence" value="ECO:0007669"/>
    <property type="project" value="UniProtKB-KW"/>
</dbReference>
<comment type="caution">
    <text evidence="17">The sequence shown here is derived from an EMBL/GenBank/DDBJ whole genome shotgun (WGS) entry which is preliminary data.</text>
</comment>
<dbReference type="PANTHER" id="PTHR41523:SF8">
    <property type="entry name" value="ETHYLENE RESPONSE SENSOR PROTEIN"/>
    <property type="match status" value="1"/>
</dbReference>
<evidence type="ECO:0000256" key="9">
    <source>
        <dbReference type="ARBA" id="ARBA00022840"/>
    </source>
</evidence>
<dbReference type="PANTHER" id="PTHR41523">
    <property type="entry name" value="TWO-COMPONENT SYSTEM SENSOR PROTEIN"/>
    <property type="match status" value="1"/>
</dbReference>
<dbReference type="Pfam" id="PF02518">
    <property type="entry name" value="HATPase_c"/>
    <property type="match status" value="1"/>
</dbReference>
<evidence type="ECO:0000256" key="6">
    <source>
        <dbReference type="ARBA" id="ARBA00022692"/>
    </source>
</evidence>
<dbReference type="InterPro" id="IPR011495">
    <property type="entry name" value="Sig_transdc_His_kin_sub2_dim/P"/>
</dbReference>
<accession>A0ABS4BD71</accession>
<keyword evidence="4" id="KW-0597">Phosphoprotein</keyword>
<evidence type="ECO:0000256" key="12">
    <source>
        <dbReference type="ARBA" id="ARBA00023136"/>
    </source>
</evidence>
<keyword evidence="9 17" id="KW-0067">ATP-binding</keyword>
<sequence>MTHIDLPQKAEGFLPVVATQILFAVVCSTVSIGLRFFADLFMPGAGPFALTIPAVLVATLFGRWLCGALTATISSLYAWYFVLPIAGSFQFVAPSDGPRVVVNMLSGYFVVALAELFRRAVRNALADRDALLLELQHRVKNNFASIASVLRLQISSAPGEDAKQELTAALGRVESFTHAYEFLYHDADYSGAVEMKFYLEGLCHALDQSLGSARGIAVHCDARHVDMPRDRAILIGLLVNEVVNNSVKHAFKEGGGEVRVRFWQDEDGGYRLLVSDDGTGINGEARPGSLGMRLIRGLTAQASGTVETESGETGTRHAFAFLP</sequence>